<proteinExistence type="predicted"/>
<dbReference type="AlphaFoldDB" id="A0A4Y2UVG3"/>
<dbReference type="EMBL" id="BGPR01040128">
    <property type="protein sequence ID" value="GBO16202.1"/>
    <property type="molecule type" value="Genomic_DNA"/>
</dbReference>
<reference evidence="1 2" key="1">
    <citation type="journal article" date="2019" name="Sci. Rep.">
        <title>Orb-weaving spider Araneus ventricosus genome elucidates the spidroin gene catalogue.</title>
        <authorList>
            <person name="Kono N."/>
            <person name="Nakamura H."/>
            <person name="Ohtoshi R."/>
            <person name="Moran D.A.P."/>
            <person name="Shinohara A."/>
            <person name="Yoshida Y."/>
            <person name="Fujiwara M."/>
            <person name="Mori M."/>
            <person name="Tomita M."/>
            <person name="Arakawa K."/>
        </authorList>
    </citation>
    <scope>NUCLEOTIDE SEQUENCE [LARGE SCALE GENOMIC DNA]</scope>
</reference>
<name>A0A4Y2UVG3_ARAVE</name>
<keyword evidence="2" id="KW-1185">Reference proteome</keyword>
<gene>
    <name evidence="1" type="ORF">AVEN_106986_1</name>
</gene>
<accession>A0A4Y2UVG3</accession>
<evidence type="ECO:0000313" key="2">
    <source>
        <dbReference type="Proteomes" id="UP000499080"/>
    </source>
</evidence>
<comment type="caution">
    <text evidence="1">The sequence shown here is derived from an EMBL/GenBank/DDBJ whole genome shotgun (WGS) entry which is preliminary data.</text>
</comment>
<sequence length="99" mass="11083">MSNAILAAKDDDGMCPFYPKGRLKRDEGQDSYIYMFLNSILDGRGPAENVLLSNLEYTLLRKRQPGRNLNLGSPVYLTGFINLSAGKNSLLPVWEKDTD</sequence>
<dbReference type="Proteomes" id="UP000499080">
    <property type="component" value="Unassembled WGS sequence"/>
</dbReference>
<protein>
    <submittedName>
        <fullName evidence="1">Uncharacterized protein</fullName>
    </submittedName>
</protein>
<evidence type="ECO:0000313" key="1">
    <source>
        <dbReference type="EMBL" id="GBO16202.1"/>
    </source>
</evidence>
<organism evidence="1 2">
    <name type="scientific">Araneus ventricosus</name>
    <name type="common">Orbweaver spider</name>
    <name type="synonym">Epeira ventricosa</name>
    <dbReference type="NCBI Taxonomy" id="182803"/>
    <lineage>
        <taxon>Eukaryota</taxon>
        <taxon>Metazoa</taxon>
        <taxon>Ecdysozoa</taxon>
        <taxon>Arthropoda</taxon>
        <taxon>Chelicerata</taxon>
        <taxon>Arachnida</taxon>
        <taxon>Araneae</taxon>
        <taxon>Araneomorphae</taxon>
        <taxon>Entelegynae</taxon>
        <taxon>Araneoidea</taxon>
        <taxon>Araneidae</taxon>
        <taxon>Araneus</taxon>
    </lineage>
</organism>